<reference evidence="7" key="1">
    <citation type="journal article" date="2024" name="Syst. Appl. Microbiol.">
        <title>First single-strain enrichments of Electrothrix cable bacteria, description of E. aestuarii sp. nov. and E. rattekaaiensis sp. nov., and proposal of a cable bacteria taxonomy following the rules of the SeqCode.</title>
        <authorList>
            <person name="Plum-Jensen L.E."/>
            <person name="Schramm A."/>
            <person name="Marshall I.P.G."/>
        </authorList>
    </citation>
    <scope>NUCLEOTIDE SEQUENCE</scope>
    <source>
        <strain evidence="7">Rat1</strain>
    </source>
</reference>
<dbReference type="GO" id="GO:0005886">
    <property type="term" value="C:plasma membrane"/>
    <property type="evidence" value="ECO:0007669"/>
    <property type="project" value="UniProtKB-SubCell"/>
</dbReference>
<proteinExistence type="predicted"/>
<keyword evidence="5 6" id="KW-0472">Membrane</keyword>
<feature type="transmembrane region" description="Helical" evidence="6">
    <location>
        <begin position="121"/>
        <end position="143"/>
    </location>
</feature>
<organism evidence="7">
    <name type="scientific">Candidatus Electrothrix aestuarii</name>
    <dbReference type="NCBI Taxonomy" id="3062594"/>
    <lineage>
        <taxon>Bacteria</taxon>
        <taxon>Pseudomonadati</taxon>
        <taxon>Thermodesulfobacteriota</taxon>
        <taxon>Desulfobulbia</taxon>
        <taxon>Desulfobulbales</taxon>
        <taxon>Desulfobulbaceae</taxon>
        <taxon>Candidatus Electrothrix</taxon>
    </lineage>
</organism>
<dbReference type="EMBL" id="CP159373">
    <property type="protein sequence ID" value="XCN74920.1"/>
    <property type="molecule type" value="Genomic_DNA"/>
</dbReference>
<dbReference type="Pfam" id="PF03899">
    <property type="entry name" value="ATP-synt_I"/>
    <property type="match status" value="1"/>
</dbReference>
<keyword evidence="4 6" id="KW-1133">Transmembrane helix</keyword>
<evidence type="ECO:0000256" key="6">
    <source>
        <dbReference type="SAM" id="Phobius"/>
    </source>
</evidence>
<comment type="subcellular location">
    <subcellularLocation>
        <location evidence="1">Cell membrane</location>
        <topology evidence="1">Multi-pass membrane protein</topology>
    </subcellularLocation>
</comment>
<evidence type="ECO:0000313" key="7">
    <source>
        <dbReference type="EMBL" id="XCN74920.1"/>
    </source>
</evidence>
<dbReference type="InterPro" id="IPR005598">
    <property type="entry name" value="ATP_synth_I"/>
</dbReference>
<accession>A0AAU8LZB6</accession>
<name>A0AAU8LZB6_9BACT</name>
<evidence type="ECO:0000256" key="2">
    <source>
        <dbReference type="ARBA" id="ARBA00022475"/>
    </source>
</evidence>
<evidence type="ECO:0000256" key="1">
    <source>
        <dbReference type="ARBA" id="ARBA00004651"/>
    </source>
</evidence>
<keyword evidence="2" id="KW-1003">Cell membrane</keyword>
<protein>
    <submittedName>
        <fullName evidence="7">ATP synthase subunit I</fullName>
    </submittedName>
</protein>
<keyword evidence="3 6" id="KW-0812">Transmembrane</keyword>
<evidence type="ECO:0000256" key="3">
    <source>
        <dbReference type="ARBA" id="ARBA00022692"/>
    </source>
</evidence>
<evidence type="ECO:0000256" key="4">
    <source>
        <dbReference type="ARBA" id="ARBA00022989"/>
    </source>
</evidence>
<reference evidence="7" key="2">
    <citation type="submission" date="2024-06" db="EMBL/GenBank/DDBJ databases">
        <authorList>
            <person name="Plum-Jensen L.E."/>
            <person name="Schramm A."/>
            <person name="Marshall I.P.G."/>
        </authorList>
    </citation>
    <scope>NUCLEOTIDE SEQUENCE</scope>
    <source>
        <strain evidence="7">Rat1</strain>
    </source>
</reference>
<dbReference type="AlphaFoldDB" id="A0AAU8LZB6"/>
<gene>
    <name evidence="7" type="ORF">Q3M24_09320</name>
</gene>
<evidence type="ECO:0000256" key="5">
    <source>
        <dbReference type="ARBA" id="ARBA00023136"/>
    </source>
</evidence>
<dbReference type="KEGG" id="eaj:Q3M24_09320"/>
<feature type="transmembrane region" description="Helical" evidence="6">
    <location>
        <begin position="95"/>
        <end position="115"/>
    </location>
</feature>
<sequence>MSDAKKSKTGNEDEISLLRSVERCNLILVVLLTGESWIRYGWPFAQSVLIGGILVSSSFFWQKRNTIRFIQHAEVLGSDGQISGKSFTVGFTIKFVTRLFILGFLLLLICSKFSINAIGLIIGLSTVMLSVIIVGLVRSLMIFQKNL</sequence>
<feature type="transmembrane region" description="Helical" evidence="6">
    <location>
        <begin position="44"/>
        <end position="61"/>
    </location>
</feature>